<keyword evidence="2 9" id="KW-0813">Transport</keyword>
<comment type="similarity">
    <text evidence="9 11">Belongs to the TonB-dependent receptor family.</text>
</comment>
<evidence type="ECO:0000256" key="7">
    <source>
        <dbReference type="ARBA" id="ARBA00023136"/>
    </source>
</evidence>
<evidence type="ECO:0000256" key="5">
    <source>
        <dbReference type="ARBA" id="ARBA00022729"/>
    </source>
</evidence>
<evidence type="ECO:0000256" key="11">
    <source>
        <dbReference type="RuleBase" id="RU003357"/>
    </source>
</evidence>
<dbReference type="Pfam" id="PF00593">
    <property type="entry name" value="TonB_dep_Rec_b-barrel"/>
    <property type="match status" value="1"/>
</dbReference>
<evidence type="ECO:0000313" key="15">
    <source>
        <dbReference type="Proteomes" id="UP001157910"/>
    </source>
</evidence>
<dbReference type="Pfam" id="PF07715">
    <property type="entry name" value="Plug"/>
    <property type="match status" value="1"/>
</dbReference>
<evidence type="ECO:0000256" key="6">
    <source>
        <dbReference type="ARBA" id="ARBA00023077"/>
    </source>
</evidence>
<dbReference type="PROSITE" id="PS01156">
    <property type="entry name" value="TONB_DEPENDENT_REC_2"/>
    <property type="match status" value="1"/>
</dbReference>
<sequence length="1099" mass="118545">MGTMPFFSMHFQSRAAGLSGSAINQGDTKMKSGRSGLLLSSAFIPAAALRGAAGLSALALMCGTAYAQDAAPETAPADAGEAIVVTGSRIAVPNLQSANPVAILTGEQVFSSGNLSVGDQLNELPQLRSNYSQANSTRFLGTRGLNLLDLRGLGTSRTLVLVNGRRHVGSDVLVNAVSVDVNTIPADLIERVDIVTGGASAVYGSDAISGVVNFILKDDFDGVSVRGQNGISNYGDAGKQFVSVVAGKNFSEGRGNITLAAEYSHSDDFYASGRPGLRNNRGWVTTDTDPGGTPNGSDGVFDRTFYNDIRSATISLGGMVAAYGNPNSALCGRGSNGSAFTCNYQFQPDGSLVPQTGERIGLGPNGSFLGGNGASNREGRLTALSPDLKRYTVNLTGHYEITPALVPFFEAKYSRTDARGSQSGPFFSQGTTLGGDTRERVRLDNPYLNANARQLLTDTFLASTVNVNTGAAFRDVTDANGVVTTAAQQLAAQQAAIANGTFGFNLRRNWLDFGVRDEEIKRETFRIVGGLRGDFNDDWKYEFTVNYGEHKERNLIRGNVNVQRYLLALDSTTDANGNIVCRSQIDPTAARPVSGIGDPLNLLAGDISSCVPLNPFGQGSVSQAARDYILTSSLATGRMRQFDIMGYVSGDTSEFFNLPGGPVAFSVGGEYRRETVRYDLDDVTQAGYAFYNAIPTFSAPAFEVKEAYGEILLPILKDRPFFETLSLRGNVRVSDYKGSAGTVWAYGGEAIWTPVQDLTFRGTYSRSVRAPNLVELYSAAGQNFAPSFTDPCSERNIAAGSANREANCRAAGVPVGYDYNYSSSLEIISGGNPDLRSETSDSFTVGALIQPRWVPGLSVSVDFWDITVNDVIASVDAQDIANLCYDSASLDNSFCPLFQRAGATGGPRGEQPYQILEGSLLQSSLNYAKLKWRGIDTQINYDHAFDFGRLSLSAYWTHYLKMDQFTDPSDPTFKDRLMNELSYPSDSVTLNATFQTGPVKLGYQLRWLDKMYLNTYEDYNPLNGVPPQNADYAPIKKYPDVFYHDIRAAFEISKDYSFYMGVDNVFNKMPPYGLTGIGEGSGVYPNMGRYFYAGVTANF</sequence>
<evidence type="ECO:0000259" key="12">
    <source>
        <dbReference type="Pfam" id="PF00593"/>
    </source>
</evidence>
<gene>
    <name evidence="14" type="ORF">SAMN06296065_101305</name>
</gene>
<dbReference type="Gene3D" id="2.170.130.10">
    <property type="entry name" value="TonB-dependent receptor, plug domain"/>
    <property type="match status" value="1"/>
</dbReference>
<evidence type="ECO:0000256" key="2">
    <source>
        <dbReference type="ARBA" id="ARBA00022448"/>
    </source>
</evidence>
<keyword evidence="3 9" id="KW-1134">Transmembrane beta strand</keyword>
<dbReference type="InterPro" id="IPR036942">
    <property type="entry name" value="Beta-barrel_TonB_sf"/>
</dbReference>
<accession>A0ABY1PXX8</accession>
<evidence type="ECO:0000256" key="9">
    <source>
        <dbReference type="PROSITE-ProRule" id="PRU01360"/>
    </source>
</evidence>
<dbReference type="PANTHER" id="PTHR47234">
    <property type="match status" value="1"/>
</dbReference>
<feature type="domain" description="TonB-dependent receptor plug" evidence="13">
    <location>
        <begin position="96"/>
        <end position="211"/>
    </location>
</feature>
<name>A0ABY1PXX8_9SPHN</name>
<comment type="subcellular location">
    <subcellularLocation>
        <location evidence="1 9">Cell outer membrane</location>
        <topology evidence="1 9">Multi-pass membrane protein</topology>
    </subcellularLocation>
</comment>
<keyword evidence="15" id="KW-1185">Reference proteome</keyword>
<evidence type="ECO:0000256" key="3">
    <source>
        <dbReference type="ARBA" id="ARBA00022452"/>
    </source>
</evidence>
<proteinExistence type="inferred from homology"/>
<evidence type="ECO:0000313" key="14">
    <source>
        <dbReference type="EMBL" id="SMP52515.1"/>
    </source>
</evidence>
<evidence type="ECO:0000256" key="10">
    <source>
        <dbReference type="PROSITE-ProRule" id="PRU10144"/>
    </source>
</evidence>
<feature type="domain" description="TonB-dependent receptor-like beta-barrel" evidence="12">
    <location>
        <begin position="505"/>
        <end position="1065"/>
    </location>
</feature>
<keyword evidence="5" id="KW-0732">Signal</keyword>
<organism evidence="14 15">
    <name type="scientific">Novosphingobium panipatense</name>
    <dbReference type="NCBI Taxonomy" id="428991"/>
    <lineage>
        <taxon>Bacteria</taxon>
        <taxon>Pseudomonadati</taxon>
        <taxon>Pseudomonadota</taxon>
        <taxon>Alphaproteobacteria</taxon>
        <taxon>Sphingomonadales</taxon>
        <taxon>Sphingomonadaceae</taxon>
        <taxon>Novosphingobium</taxon>
    </lineage>
</organism>
<keyword evidence="6 11" id="KW-0798">TonB box</keyword>
<dbReference type="SUPFAM" id="SSF56935">
    <property type="entry name" value="Porins"/>
    <property type="match status" value="1"/>
</dbReference>
<evidence type="ECO:0000259" key="13">
    <source>
        <dbReference type="Pfam" id="PF07715"/>
    </source>
</evidence>
<evidence type="ECO:0000256" key="4">
    <source>
        <dbReference type="ARBA" id="ARBA00022692"/>
    </source>
</evidence>
<keyword evidence="8 9" id="KW-0998">Cell outer membrane</keyword>
<evidence type="ECO:0000256" key="8">
    <source>
        <dbReference type="ARBA" id="ARBA00023237"/>
    </source>
</evidence>
<dbReference type="Gene3D" id="2.40.170.20">
    <property type="entry name" value="TonB-dependent receptor, beta-barrel domain"/>
    <property type="match status" value="1"/>
</dbReference>
<keyword evidence="4 9" id="KW-0812">Transmembrane</keyword>
<dbReference type="Proteomes" id="UP001157910">
    <property type="component" value="Unassembled WGS sequence"/>
</dbReference>
<dbReference type="PROSITE" id="PS52016">
    <property type="entry name" value="TONB_DEPENDENT_REC_3"/>
    <property type="match status" value="1"/>
</dbReference>
<dbReference type="InterPro" id="IPR010917">
    <property type="entry name" value="TonB_rcpt_CS"/>
</dbReference>
<dbReference type="PANTHER" id="PTHR47234:SF2">
    <property type="entry name" value="TONB-DEPENDENT RECEPTOR"/>
    <property type="match status" value="1"/>
</dbReference>
<dbReference type="EMBL" id="FXUI01000001">
    <property type="protein sequence ID" value="SMP52515.1"/>
    <property type="molecule type" value="Genomic_DNA"/>
</dbReference>
<evidence type="ECO:0000256" key="1">
    <source>
        <dbReference type="ARBA" id="ARBA00004571"/>
    </source>
</evidence>
<protein>
    <submittedName>
        <fullName evidence="14">TonB-dependent Receptor Plug Domain</fullName>
    </submittedName>
</protein>
<reference evidence="14 15" key="1">
    <citation type="submission" date="2017-05" db="EMBL/GenBank/DDBJ databases">
        <authorList>
            <person name="Varghese N."/>
            <person name="Submissions S."/>
        </authorList>
    </citation>
    <scope>NUCLEOTIDE SEQUENCE [LARGE SCALE GENOMIC DNA]</scope>
    <source>
        <strain evidence="14 15">SM16</strain>
    </source>
</reference>
<dbReference type="InterPro" id="IPR012910">
    <property type="entry name" value="Plug_dom"/>
</dbReference>
<keyword evidence="14" id="KW-0675">Receptor</keyword>
<dbReference type="InterPro" id="IPR037066">
    <property type="entry name" value="Plug_dom_sf"/>
</dbReference>
<comment type="caution">
    <text evidence="14">The sequence shown here is derived from an EMBL/GenBank/DDBJ whole genome shotgun (WGS) entry which is preliminary data.</text>
</comment>
<dbReference type="InterPro" id="IPR039426">
    <property type="entry name" value="TonB-dep_rcpt-like"/>
</dbReference>
<feature type="short sequence motif" description="TonB C-terminal box" evidence="10">
    <location>
        <begin position="1082"/>
        <end position="1099"/>
    </location>
</feature>
<keyword evidence="7 9" id="KW-0472">Membrane</keyword>
<dbReference type="InterPro" id="IPR000531">
    <property type="entry name" value="Beta-barrel_TonB"/>
</dbReference>